<reference evidence="2 3" key="1">
    <citation type="journal article" date="2012" name="BMC Genomics">
        <title>Sequencing the genome of Marssonina brunnea reveals fungus-poplar co-evolution.</title>
        <authorList>
            <person name="Zhu S."/>
            <person name="Cao Y.-Z."/>
            <person name="Jiang C."/>
            <person name="Tan B.-Y."/>
            <person name="Wang Z."/>
            <person name="Feng S."/>
            <person name="Zhang L."/>
            <person name="Su X.-H."/>
            <person name="Brejova B."/>
            <person name="Vinar T."/>
            <person name="Xu M."/>
            <person name="Wang M.-X."/>
            <person name="Zhang S.-G."/>
            <person name="Huang M.-R."/>
            <person name="Wu R."/>
            <person name="Zhou Y."/>
        </authorList>
    </citation>
    <scope>NUCLEOTIDE SEQUENCE [LARGE SCALE GENOMIC DNA]</scope>
    <source>
        <strain evidence="2 3">MB_m1</strain>
    </source>
</reference>
<keyword evidence="3" id="KW-1185">Reference proteome</keyword>
<organism evidence="2 3">
    <name type="scientific">Marssonina brunnea f. sp. multigermtubi (strain MB_m1)</name>
    <name type="common">Marssonina leaf spot fungus</name>
    <dbReference type="NCBI Taxonomy" id="1072389"/>
    <lineage>
        <taxon>Eukaryota</taxon>
        <taxon>Fungi</taxon>
        <taxon>Dikarya</taxon>
        <taxon>Ascomycota</taxon>
        <taxon>Pezizomycotina</taxon>
        <taxon>Leotiomycetes</taxon>
        <taxon>Helotiales</taxon>
        <taxon>Drepanopezizaceae</taxon>
        <taxon>Drepanopeziza</taxon>
    </lineage>
</organism>
<dbReference type="Proteomes" id="UP000006753">
    <property type="component" value="Unassembled WGS sequence"/>
</dbReference>
<dbReference type="HOGENOM" id="CLU_2146399_0_0_1"/>
<evidence type="ECO:0000313" key="2">
    <source>
        <dbReference type="EMBL" id="EKD16818.1"/>
    </source>
</evidence>
<dbReference type="OrthoDB" id="8958223at2759"/>
<feature type="region of interest" description="Disordered" evidence="1">
    <location>
        <begin position="1"/>
        <end position="68"/>
    </location>
</feature>
<dbReference type="AlphaFoldDB" id="K1X829"/>
<dbReference type="KEGG" id="mbe:MBM_05287"/>
<name>K1X829_MARBU</name>
<protein>
    <submittedName>
        <fullName evidence="2">Uncharacterized protein</fullName>
    </submittedName>
</protein>
<proteinExistence type="predicted"/>
<accession>K1X829</accession>
<evidence type="ECO:0000313" key="3">
    <source>
        <dbReference type="Proteomes" id="UP000006753"/>
    </source>
</evidence>
<dbReference type="InParanoid" id="K1X829"/>
<gene>
    <name evidence="2" type="ORF">MBM_05287</name>
</gene>
<evidence type="ECO:0000256" key="1">
    <source>
        <dbReference type="SAM" id="MobiDB-lite"/>
    </source>
</evidence>
<feature type="compositionally biased region" description="Basic and acidic residues" evidence="1">
    <location>
        <begin position="38"/>
        <end position="67"/>
    </location>
</feature>
<dbReference type="EMBL" id="JH921438">
    <property type="protein sequence ID" value="EKD16818.1"/>
    <property type="molecule type" value="Genomic_DNA"/>
</dbReference>
<sequence length="112" mass="12182">MKHEARAGAARATRYSDSDSLPDLGEESGQGLIVVYRGPKDQEIKRPRDQETKRPRDQETKRPRDIAEQLGLVDSGLTAGLDGVSVNGAASSRFVLWSVSSIGKGRLGLYAR</sequence>